<evidence type="ECO:0000256" key="1">
    <source>
        <dbReference type="SAM" id="MobiDB-lite"/>
    </source>
</evidence>
<proteinExistence type="predicted"/>
<gene>
    <name evidence="2" type="ORF">KFK09_010836</name>
</gene>
<name>A0A8T3BE59_DENNO</name>
<organism evidence="2 3">
    <name type="scientific">Dendrobium nobile</name>
    <name type="common">Orchid</name>
    <dbReference type="NCBI Taxonomy" id="94219"/>
    <lineage>
        <taxon>Eukaryota</taxon>
        <taxon>Viridiplantae</taxon>
        <taxon>Streptophyta</taxon>
        <taxon>Embryophyta</taxon>
        <taxon>Tracheophyta</taxon>
        <taxon>Spermatophyta</taxon>
        <taxon>Magnoliopsida</taxon>
        <taxon>Liliopsida</taxon>
        <taxon>Asparagales</taxon>
        <taxon>Orchidaceae</taxon>
        <taxon>Epidendroideae</taxon>
        <taxon>Malaxideae</taxon>
        <taxon>Dendrobiinae</taxon>
        <taxon>Dendrobium</taxon>
    </lineage>
</organism>
<dbReference type="EMBL" id="JAGYWB010000009">
    <property type="protein sequence ID" value="KAI0510235.1"/>
    <property type="molecule type" value="Genomic_DNA"/>
</dbReference>
<sequence length="206" mass="23490">MKNQNVSISSFYQNQSRCHSCYRLASYFGRSNFLYLKWFTSSIPSLQNRNSHKSSTYEHSYTLLCSEEQNLAQEATKDLQNLHISDPSAALFAPRGRGRGRSNFNRGRSSASNRASRSNSRRPDKNVSNLITCQICPKFGHLALKCWYIHDPSYTEDSQSQKTALFSPSDSNSSADWYLDSGASTHQYLPNSLHIALFRSKRSHSW</sequence>
<reference evidence="2" key="1">
    <citation type="journal article" date="2022" name="Front. Genet.">
        <title>Chromosome-Scale Assembly of the Dendrobium nobile Genome Provides Insights Into the Molecular Mechanism of the Biosynthesis of the Medicinal Active Ingredient of Dendrobium.</title>
        <authorList>
            <person name="Xu Q."/>
            <person name="Niu S.-C."/>
            <person name="Li K.-L."/>
            <person name="Zheng P.-J."/>
            <person name="Zhang X.-J."/>
            <person name="Jia Y."/>
            <person name="Liu Y."/>
            <person name="Niu Y.-X."/>
            <person name="Yu L.-H."/>
            <person name="Chen D.-F."/>
            <person name="Zhang G.-Q."/>
        </authorList>
    </citation>
    <scope>NUCLEOTIDE SEQUENCE</scope>
    <source>
        <tissue evidence="2">Leaf</tissue>
    </source>
</reference>
<evidence type="ECO:0000313" key="2">
    <source>
        <dbReference type="EMBL" id="KAI0510235.1"/>
    </source>
</evidence>
<dbReference type="Proteomes" id="UP000829196">
    <property type="component" value="Unassembled WGS sequence"/>
</dbReference>
<dbReference type="OrthoDB" id="689502at2759"/>
<feature type="compositionally biased region" description="Low complexity" evidence="1">
    <location>
        <begin position="101"/>
        <end position="118"/>
    </location>
</feature>
<feature type="region of interest" description="Disordered" evidence="1">
    <location>
        <begin position="90"/>
        <end position="125"/>
    </location>
</feature>
<protein>
    <submittedName>
        <fullName evidence="2">Uncharacterized protein</fullName>
    </submittedName>
</protein>
<comment type="caution">
    <text evidence="2">The sequence shown here is derived from an EMBL/GenBank/DDBJ whole genome shotgun (WGS) entry which is preliminary data.</text>
</comment>
<keyword evidence="3" id="KW-1185">Reference proteome</keyword>
<evidence type="ECO:0000313" key="3">
    <source>
        <dbReference type="Proteomes" id="UP000829196"/>
    </source>
</evidence>
<dbReference type="AlphaFoldDB" id="A0A8T3BE59"/>
<accession>A0A8T3BE59</accession>